<dbReference type="AlphaFoldDB" id="A0AA47NMJ0"/>
<dbReference type="Gene3D" id="3.30.160.60">
    <property type="entry name" value="Classic Zinc Finger"/>
    <property type="match status" value="2"/>
</dbReference>
<dbReference type="CDD" id="cd00065">
    <property type="entry name" value="FYVE_like_SF"/>
    <property type="match status" value="1"/>
</dbReference>
<dbReference type="InterPro" id="IPR050457">
    <property type="entry name" value="ZnFinger_BTB_dom_contain"/>
</dbReference>
<keyword evidence="8" id="KW-0539">Nucleus</keyword>
<dbReference type="InterPro" id="IPR011333">
    <property type="entry name" value="SKP1/BTB/POZ_sf"/>
</dbReference>
<dbReference type="SUPFAM" id="SSF57667">
    <property type="entry name" value="beta-beta-alpha zinc fingers"/>
    <property type="match status" value="1"/>
</dbReference>
<name>A0AA47NMJ0_MERPO</name>
<keyword evidence="3" id="KW-0677">Repeat</keyword>
<dbReference type="PANTHER" id="PTHR46105">
    <property type="entry name" value="AGAP004733-PA"/>
    <property type="match status" value="1"/>
</dbReference>
<dbReference type="Pfam" id="PF00651">
    <property type="entry name" value="BTB"/>
    <property type="match status" value="1"/>
</dbReference>
<feature type="region of interest" description="Disordered" evidence="10">
    <location>
        <begin position="1"/>
        <end position="25"/>
    </location>
</feature>
<feature type="domain" description="C2H2-type" evidence="12">
    <location>
        <begin position="502"/>
        <end position="529"/>
    </location>
</feature>
<dbReference type="GO" id="GO:0005634">
    <property type="term" value="C:nucleus"/>
    <property type="evidence" value="ECO:0007669"/>
    <property type="project" value="UniProtKB-SubCell"/>
</dbReference>
<evidence type="ECO:0000256" key="2">
    <source>
        <dbReference type="ARBA" id="ARBA00022723"/>
    </source>
</evidence>
<dbReference type="Proteomes" id="UP001174136">
    <property type="component" value="Unassembled WGS sequence"/>
</dbReference>
<dbReference type="SMART" id="SM00355">
    <property type="entry name" value="ZnF_C2H2"/>
    <property type="match status" value="2"/>
</dbReference>
<evidence type="ECO:0000313" key="13">
    <source>
        <dbReference type="EMBL" id="KAK0131716.1"/>
    </source>
</evidence>
<dbReference type="Gene3D" id="3.30.710.10">
    <property type="entry name" value="Potassium Channel Kv1.1, Chain A"/>
    <property type="match status" value="1"/>
</dbReference>
<keyword evidence="14" id="KW-1185">Reference proteome</keyword>
<dbReference type="GO" id="GO:0008270">
    <property type="term" value="F:zinc ion binding"/>
    <property type="evidence" value="ECO:0007669"/>
    <property type="project" value="UniProtKB-KW"/>
</dbReference>
<keyword evidence="5" id="KW-0862">Zinc</keyword>
<keyword evidence="2" id="KW-0479">Metal-binding</keyword>
<feature type="region of interest" description="Disordered" evidence="10">
    <location>
        <begin position="274"/>
        <end position="373"/>
    </location>
</feature>
<feature type="compositionally biased region" description="Polar residues" evidence="10">
    <location>
        <begin position="358"/>
        <end position="367"/>
    </location>
</feature>
<dbReference type="PANTHER" id="PTHR46105:SF25">
    <property type="entry name" value="ZGC:110075 PROTEIN"/>
    <property type="match status" value="1"/>
</dbReference>
<evidence type="ECO:0000313" key="14">
    <source>
        <dbReference type="Proteomes" id="UP001174136"/>
    </source>
</evidence>
<proteinExistence type="predicted"/>
<evidence type="ECO:0000256" key="9">
    <source>
        <dbReference type="PROSITE-ProRule" id="PRU00042"/>
    </source>
</evidence>
<keyword evidence="6" id="KW-0805">Transcription regulation</keyword>
<keyword evidence="4 9" id="KW-0863">Zinc-finger</keyword>
<dbReference type="FunFam" id="3.30.160.60:FF:000379">
    <property type="entry name" value="Zinc finger and BTB domain-containing protein 46"/>
    <property type="match status" value="1"/>
</dbReference>
<keyword evidence="7" id="KW-0804">Transcription</keyword>
<dbReference type="SMART" id="SM00225">
    <property type="entry name" value="BTB"/>
    <property type="match status" value="1"/>
</dbReference>
<dbReference type="InterPro" id="IPR036236">
    <property type="entry name" value="Znf_C2H2_sf"/>
</dbReference>
<feature type="domain" description="BTB" evidence="11">
    <location>
        <begin position="165"/>
        <end position="234"/>
    </location>
</feature>
<dbReference type="PROSITE" id="PS00028">
    <property type="entry name" value="ZINC_FINGER_C2H2_1"/>
    <property type="match status" value="1"/>
</dbReference>
<dbReference type="EMBL" id="JAOPHQ010006380">
    <property type="protein sequence ID" value="KAK0131716.1"/>
    <property type="molecule type" value="Genomic_DNA"/>
</dbReference>
<gene>
    <name evidence="13" type="primary">ZBTB8B_1</name>
    <name evidence="13" type="ORF">N1851_033502</name>
</gene>
<feature type="region of interest" description="Disordered" evidence="10">
    <location>
        <begin position="593"/>
        <end position="616"/>
    </location>
</feature>
<comment type="subcellular location">
    <subcellularLocation>
        <location evidence="1">Nucleus</location>
    </subcellularLocation>
</comment>
<dbReference type="PROSITE" id="PS50097">
    <property type="entry name" value="BTB"/>
    <property type="match status" value="1"/>
</dbReference>
<protein>
    <submittedName>
        <fullName evidence="13">Zinc finger and BTB domain-containing protein 8B</fullName>
    </submittedName>
</protein>
<accession>A0AA47NMJ0</accession>
<evidence type="ECO:0000256" key="8">
    <source>
        <dbReference type="ARBA" id="ARBA00023242"/>
    </source>
</evidence>
<evidence type="ECO:0000256" key="7">
    <source>
        <dbReference type="ARBA" id="ARBA00023163"/>
    </source>
</evidence>
<evidence type="ECO:0000256" key="5">
    <source>
        <dbReference type="ARBA" id="ARBA00022833"/>
    </source>
</evidence>
<evidence type="ECO:0000259" key="12">
    <source>
        <dbReference type="PROSITE" id="PS50157"/>
    </source>
</evidence>
<evidence type="ECO:0000256" key="1">
    <source>
        <dbReference type="ARBA" id="ARBA00004123"/>
    </source>
</evidence>
<dbReference type="InterPro" id="IPR013087">
    <property type="entry name" value="Znf_C2H2_type"/>
</dbReference>
<dbReference type="SUPFAM" id="SSF54695">
    <property type="entry name" value="POZ domain"/>
    <property type="match status" value="1"/>
</dbReference>
<evidence type="ECO:0000256" key="6">
    <source>
        <dbReference type="ARBA" id="ARBA00023015"/>
    </source>
</evidence>
<sequence length="648" mass="70410">MFHQHARSPLVKREKPSETPLEVNEEHSVNTLLPSALPEPQHCCCCLRCSLLAAAASAAAAAACCCCCRKLAVWSGSTSHSPLVLNIPSHGPQGPGGVPLEPSVPAAGLRRQIKVINTAPEFTFSQFIVTDLASRLLWATVMEVPFYLAKLLRELNEQRKRDFFCDCSVLVEGRVFKAHRNVLFAGSGYFRALLVHYLQDTGQLHSTASLDIVTADAFSIILDFLYSGRLALNRGNVIEVMSAASYLQMTDLVAFCKEYIRSSLDICNKEKDLDKERPVSGEVPPDNAIPAESLESVSRVAEADRGSGSESVVSVRAPSAGHVATPPGPIKASQSNCSSRGSFLPGREGPKGHIDLATRSSSSSTGLTPELINPKIEYDPDEEMVESPDPKELGLYPGVGHSDHSRLLPPSPCTSNERSPFGNGTYLNGRHFTDTLARSEGSSPIRDRGDQGQRFTHGLGAAVGGGRLDEGLGMGGSSVMGIQSDWFVEDTGDCMLMPVKLHKCPFCPYTAKQKGILTRHIRCHTGERPFPCPICGKRFTRQEHMRNHALCRHRHYTPLVCKSCRRAFDGEDISESLKRFGVCNDCSSGTIRHDSASGPTQPNAHPDGGAATERGDSGTYWSSFMEDVEVGRVEDLVEKQIVDRPVVL</sequence>
<evidence type="ECO:0000259" key="11">
    <source>
        <dbReference type="PROSITE" id="PS50097"/>
    </source>
</evidence>
<dbReference type="FunFam" id="3.30.160.60:FF:000065">
    <property type="entry name" value="B-cell CLL/lymphoma 6, member B"/>
    <property type="match status" value="1"/>
</dbReference>
<comment type="caution">
    <text evidence="13">The sequence shown here is derived from an EMBL/GenBank/DDBJ whole genome shotgun (WGS) entry which is preliminary data.</text>
</comment>
<evidence type="ECO:0000256" key="10">
    <source>
        <dbReference type="SAM" id="MobiDB-lite"/>
    </source>
</evidence>
<dbReference type="GO" id="GO:0000978">
    <property type="term" value="F:RNA polymerase II cis-regulatory region sequence-specific DNA binding"/>
    <property type="evidence" value="ECO:0007669"/>
    <property type="project" value="TreeGrafter"/>
</dbReference>
<dbReference type="CDD" id="cd18199">
    <property type="entry name" value="BTB_POZ_ZBTB8"/>
    <property type="match status" value="1"/>
</dbReference>
<dbReference type="PROSITE" id="PS50157">
    <property type="entry name" value="ZINC_FINGER_C2H2_2"/>
    <property type="match status" value="2"/>
</dbReference>
<feature type="region of interest" description="Disordered" evidence="10">
    <location>
        <begin position="408"/>
        <end position="429"/>
    </location>
</feature>
<reference evidence="13" key="1">
    <citation type="journal article" date="2023" name="Front. Mar. Sci.">
        <title>A new Merluccius polli reference genome to investigate the effects of global change in West African waters.</title>
        <authorList>
            <person name="Mateo J.L."/>
            <person name="Blanco-Fernandez C."/>
            <person name="Garcia-Vazquez E."/>
            <person name="Machado-Schiaffino G."/>
        </authorList>
    </citation>
    <scope>NUCLEOTIDE SEQUENCE</scope>
    <source>
        <strain evidence="13">C29</strain>
        <tissue evidence="13">Fin</tissue>
    </source>
</reference>
<dbReference type="GO" id="GO:0000981">
    <property type="term" value="F:DNA-binding transcription factor activity, RNA polymerase II-specific"/>
    <property type="evidence" value="ECO:0007669"/>
    <property type="project" value="TreeGrafter"/>
</dbReference>
<feature type="compositionally biased region" description="Polar residues" evidence="10">
    <location>
        <begin position="332"/>
        <end position="341"/>
    </location>
</feature>
<organism evidence="13 14">
    <name type="scientific">Merluccius polli</name>
    <name type="common">Benguela hake</name>
    <name type="synonym">Merluccius cadenati</name>
    <dbReference type="NCBI Taxonomy" id="89951"/>
    <lineage>
        <taxon>Eukaryota</taxon>
        <taxon>Metazoa</taxon>
        <taxon>Chordata</taxon>
        <taxon>Craniata</taxon>
        <taxon>Vertebrata</taxon>
        <taxon>Euteleostomi</taxon>
        <taxon>Actinopterygii</taxon>
        <taxon>Neopterygii</taxon>
        <taxon>Teleostei</taxon>
        <taxon>Neoteleostei</taxon>
        <taxon>Acanthomorphata</taxon>
        <taxon>Zeiogadaria</taxon>
        <taxon>Gadariae</taxon>
        <taxon>Gadiformes</taxon>
        <taxon>Gadoidei</taxon>
        <taxon>Merlucciidae</taxon>
        <taxon>Merluccius</taxon>
    </lineage>
</organism>
<feature type="domain" description="C2H2-type" evidence="12">
    <location>
        <begin position="530"/>
        <end position="558"/>
    </location>
</feature>
<evidence type="ECO:0000256" key="3">
    <source>
        <dbReference type="ARBA" id="ARBA00022737"/>
    </source>
</evidence>
<dbReference type="InterPro" id="IPR000210">
    <property type="entry name" value="BTB/POZ_dom"/>
</dbReference>
<evidence type="ECO:0000256" key="4">
    <source>
        <dbReference type="ARBA" id="ARBA00022771"/>
    </source>
</evidence>